<keyword evidence="2" id="KW-0479">Metal-binding</keyword>
<organism evidence="10 11">
    <name type="scientific">Kryptolebias marmoratus</name>
    <name type="common">Mangrove killifish</name>
    <name type="synonym">Rivulus marmoratus</name>
    <dbReference type="NCBI Taxonomy" id="37003"/>
    <lineage>
        <taxon>Eukaryota</taxon>
        <taxon>Metazoa</taxon>
        <taxon>Chordata</taxon>
        <taxon>Craniata</taxon>
        <taxon>Vertebrata</taxon>
        <taxon>Euteleostomi</taxon>
        <taxon>Actinopterygii</taxon>
        <taxon>Neopterygii</taxon>
        <taxon>Teleostei</taxon>
        <taxon>Neoteleostei</taxon>
        <taxon>Acanthomorphata</taxon>
        <taxon>Ovalentaria</taxon>
        <taxon>Atherinomorphae</taxon>
        <taxon>Cyprinodontiformes</taxon>
        <taxon>Rivulidae</taxon>
        <taxon>Kryptolebias</taxon>
    </lineage>
</organism>
<accession>A0A3Q3AT75</accession>
<evidence type="ECO:0000313" key="10">
    <source>
        <dbReference type="Ensembl" id="ENSKMAP00000019645.1"/>
    </source>
</evidence>
<dbReference type="FunFam" id="3.30.160.60:FF:000912">
    <property type="entry name" value="Zinc finger protein 660"/>
    <property type="match status" value="1"/>
</dbReference>
<feature type="domain" description="C2H2-type" evidence="9">
    <location>
        <begin position="209"/>
        <end position="236"/>
    </location>
</feature>
<dbReference type="PROSITE" id="PS00028">
    <property type="entry name" value="ZINC_FINGER_C2H2_1"/>
    <property type="match status" value="3"/>
</dbReference>
<dbReference type="GO" id="GO:0000981">
    <property type="term" value="F:DNA-binding transcription factor activity, RNA polymerase II-specific"/>
    <property type="evidence" value="ECO:0007669"/>
    <property type="project" value="TreeGrafter"/>
</dbReference>
<dbReference type="Gene3D" id="3.30.160.60">
    <property type="entry name" value="Classic Zinc Finger"/>
    <property type="match status" value="3"/>
</dbReference>
<dbReference type="Pfam" id="PF00096">
    <property type="entry name" value="zf-C2H2"/>
    <property type="match status" value="3"/>
</dbReference>
<feature type="region of interest" description="Disordered" evidence="8">
    <location>
        <begin position="61"/>
        <end position="146"/>
    </location>
</feature>
<keyword evidence="11" id="KW-1185">Reference proteome</keyword>
<feature type="domain" description="C2H2-type" evidence="9">
    <location>
        <begin position="181"/>
        <end position="208"/>
    </location>
</feature>
<dbReference type="SUPFAM" id="SSF57667">
    <property type="entry name" value="beta-beta-alpha zinc fingers"/>
    <property type="match status" value="2"/>
</dbReference>
<proteinExistence type="predicted"/>
<keyword evidence="4 7" id="KW-0863">Zinc-finger</keyword>
<evidence type="ECO:0000256" key="4">
    <source>
        <dbReference type="ARBA" id="ARBA00022771"/>
    </source>
</evidence>
<reference evidence="10" key="1">
    <citation type="submission" date="2025-08" db="UniProtKB">
        <authorList>
            <consortium name="Ensembl"/>
        </authorList>
    </citation>
    <scope>IDENTIFICATION</scope>
</reference>
<feature type="compositionally biased region" description="Acidic residues" evidence="8">
    <location>
        <begin position="126"/>
        <end position="136"/>
    </location>
</feature>
<dbReference type="PANTHER" id="PTHR23235:SF120">
    <property type="entry name" value="KRUPPEL-LIKE FACTOR 15"/>
    <property type="match status" value="1"/>
</dbReference>
<dbReference type="Proteomes" id="UP000264800">
    <property type="component" value="Unplaced"/>
</dbReference>
<feature type="region of interest" description="Disordered" evidence="8">
    <location>
        <begin position="225"/>
        <end position="245"/>
    </location>
</feature>
<evidence type="ECO:0000313" key="11">
    <source>
        <dbReference type="Proteomes" id="UP000264800"/>
    </source>
</evidence>
<evidence type="ECO:0000256" key="7">
    <source>
        <dbReference type="PROSITE-ProRule" id="PRU00042"/>
    </source>
</evidence>
<dbReference type="InterPro" id="IPR013087">
    <property type="entry name" value="Znf_C2H2_type"/>
</dbReference>
<dbReference type="GO" id="GO:0008270">
    <property type="term" value="F:zinc ion binding"/>
    <property type="evidence" value="ECO:0007669"/>
    <property type="project" value="UniProtKB-KW"/>
</dbReference>
<reference evidence="10" key="2">
    <citation type="submission" date="2025-09" db="UniProtKB">
        <authorList>
            <consortium name="Ensembl"/>
        </authorList>
    </citation>
    <scope>IDENTIFICATION</scope>
</reference>
<dbReference type="PROSITE" id="PS50157">
    <property type="entry name" value="ZINC_FINGER_C2H2_2"/>
    <property type="match status" value="3"/>
</dbReference>
<evidence type="ECO:0000256" key="1">
    <source>
        <dbReference type="ARBA" id="ARBA00004123"/>
    </source>
</evidence>
<evidence type="ECO:0000256" key="8">
    <source>
        <dbReference type="SAM" id="MobiDB-lite"/>
    </source>
</evidence>
<comment type="subcellular location">
    <subcellularLocation>
        <location evidence="1">Nucleus</location>
    </subcellularLocation>
</comment>
<dbReference type="GO" id="GO:0005634">
    <property type="term" value="C:nucleus"/>
    <property type="evidence" value="ECO:0007669"/>
    <property type="project" value="UniProtKB-SubCell"/>
</dbReference>
<evidence type="ECO:0000256" key="3">
    <source>
        <dbReference type="ARBA" id="ARBA00022737"/>
    </source>
</evidence>
<dbReference type="GO" id="GO:0045596">
    <property type="term" value="P:negative regulation of cell differentiation"/>
    <property type="evidence" value="ECO:0007669"/>
    <property type="project" value="UniProtKB-ARBA"/>
</dbReference>
<dbReference type="OMA" id="CTFANCN"/>
<evidence type="ECO:0000256" key="6">
    <source>
        <dbReference type="ARBA" id="ARBA00023242"/>
    </source>
</evidence>
<dbReference type="FunFam" id="3.30.160.60:FF:001498">
    <property type="entry name" value="Zinc finger protein 404"/>
    <property type="match status" value="1"/>
</dbReference>
<dbReference type="FunFam" id="3.30.160.60:FF:001857">
    <property type="entry name" value="Uncharacterized protein"/>
    <property type="match status" value="1"/>
</dbReference>
<dbReference type="GeneTree" id="ENSGT00940000154308"/>
<feature type="domain" description="C2H2-type" evidence="9">
    <location>
        <begin position="153"/>
        <end position="180"/>
    </location>
</feature>
<dbReference type="GO" id="GO:0000978">
    <property type="term" value="F:RNA polymerase II cis-regulatory region sequence-specific DNA binding"/>
    <property type="evidence" value="ECO:0007669"/>
    <property type="project" value="TreeGrafter"/>
</dbReference>
<keyword evidence="3" id="KW-0677">Repeat</keyword>
<keyword evidence="5" id="KW-0862">Zinc</keyword>
<protein>
    <recommendedName>
        <fullName evidence="9">C2H2-type domain-containing protein</fullName>
    </recommendedName>
</protein>
<dbReference type="Ensembl" id="ENSKMAT00000019910.1">
    <property type="protein sequence ID" value="ENSKMAP00000019645.1"/>
    <property type="gene ID" value="ENSKMAG00000014629.1"/>
</dbReference>
<dbReference type="PANTHER" id="PTHR23235">
    <property type="entry name" value="KRUEPPEL-LIKE TRANSCRIPTION FACTOR"/>
    <property type="match status" value="1"/>
</dbReference>
<evidence type="ECO:0000256" key="5">
    <source>
        <dbReference type="ARBA" id="ARBA00022833"/>
    </source>
</evidence>
<dbReference type="InterPro" id="IPR036236">
    <property type="entry name" value="Znf_C2H2_sf"/>
</dbReference>
<keyword evidence="6" id="KW-0539">Nucleus</keyword>
<evidence type="ECO:0000256" key="2">
    <source>
        <dbReference type="ARBA" id="ARBA00022723"/>
    </source>
</evidence>
<evidence type="ECO:0000259" key="9">
    <source>
        <dbReference type="PROSITE" id="PS50157"/>
    </source>
</evidence>
<name>A0A3Q3AT75_KRYMA</name>
<dbReference type="SMART" id="SM00355">
    <property type="entry name" value="ZnF_C2H2"/>
    <property type="match status" value="3"/>
</dbReference>
<dbReference type="AlphaFoldDB" id="A0A3Q3AT75"/>
<feature type="region of interest" description="Disordered" evidence="8">
    <location>
        <begin position="1"/>
        <end position="49"/>
    </location>
</feature>
<sequence length="245" mass="27349">MVLIKQEAPEEWRPGVDQLDPEPLNIKQEKEEPWTSQEGDQLSVKEESDVSGFSVIAVCLKSEDDEEQPRFSQLHQHQVKDGDPPTSSSAGQMEAAADGEDSGGGQTTRNPDANTQKDDSSSSETELSEDYEDDDEVKSVKSRRKAQTEPESFKCNDCGKSFASKKYLNVHTRVHTGDKPFTCDFCGQRFSFKTNLNSHVKIHTGDKPLECNICEKRFSRKSHLNSHTRVHTGDKPFPSDGTVSL</sequence>